<keyword evidence="2" id="KW-1185">Reference proteome</keyword>
<reference evidence="1 2" key="1">
    <citation type="submission" date="2020-06" db="EMBL/GenBank/DDBJ databases">
        <title>Characterization of fructooligosaccharide metabolism and fructooligosaccharide-degrading enzymes in human commensal butyrate producers.</title>
        <authorList>
            <person name="Tanno H."/>
            <person name="Fujii T."/>
            <person name="Hirano K."/>
            <person name="Maeno S."/>
            <person name="Tonozuka T."/>
            <person name="Sakamoto M."/>
            <person name="Ohkuma M."/>
            <person name="Tochio T."/>
            <person name="Endo A."/>
        </authorList>
    </citation>
    <scope>NUCLEOTIDE SEQUENCE [LARGE SCALE GENOMIC DNA]</scope>
    <source>
        <strain evidence="1 2">JCM 31056</strain>
    </source>
</reference>
<dbReference type="EMBL" id="BLYJ01000010">
    <property type="protein sequence ID" value="GFO87887.1"/>
    <property type="molecule type" value="Genomic_DNA"/>
</dbReference>
<gene>
    <name evidence="1" type="ORF">BUFA31_10510</name>
</gene>
<sequence>MRWITAPADDRVWCIFCGNKSYIILYKMSVVKILRFTEDFYFTFPDLTLQDFDKNLMRKR</sequence>
<organism evidence="1 2">
    <name type="scientific">Butyricicoccus faecihominis</name>
    <dbReference type="NCBI Taxonomy" id="1712515"/>
    <lineage>
        <taxon>Bacteria</taxon>
        <taxon>Bacillati</taxon>
        <taxon>Bacillota</taxon>
        <taxon>Clostridia</taxon>
        <taxon>Eubacteriales</taxon>
        <taxon>Butyricicoccaceae</taxon>
        <taxon>Butyricicoccus</taxon>
    </lineage>
</organism>
<name>A0ABQ1DYT7_9FIRM</name>
<comment type="caution">
    <text evidence="1">The sequence shown here is derived from an EMBL/GenBank/DDBJ whole genome shotgun (WGS) entry which is preliminary data.</text>
</comment>
<accession>A0ABQ1DYT7</accession>
<evidence type="ECO:0000313" key="1">
    <source>
        <dbReference type="EMBL" id="GFO87887.1"/>
    </source>
</evidence>
<proteinExistence type="predicted"/>
<evidence type="ECO:0000313" key="2">
    <source>
        <dbReference type="Proteomes" id="UP000620147"/>
    </source>
</evidence>
<protein>
    <submittedName>
        <fullName evidence="1">Uncharacterized protein</fullName>
    </submittedName>
</protein>
<dbReference type="Proteomes" id="UP000620147">
    <property type="component" value="Unassembled WGS sequence"/>
</dbReference>